<accession>A0A8K0WFI5</accession>
<dbReference type="Proteomes" id="UP000813427">
    <property type="component" value="Unassembled WGS sequence"/>
</dbReference>
<protein>
    <submittedName>
        <fullName evidence="4">Uncharacterized protein</fullName>
    </submittedName>
</protein>
<keyword evidence="3" id="KW-0812">Transmembrane</keyword>
<evidence type="ECO:0000313" key="5">
    <source>
        <dbReference type="Proteomes" id="UP000813427"/>
    </source>
</evidence>
<keyword evidence="1" id="KW-0175">Coiled coil</keyword>
<dbReference type="EMBL" id="JAGPXF010000002">
    <property type="protein sequence ID" value="KAH7256761.1"/>
    <property type="molecule type" value="Genomic_DNA"/>
</dbReference>
<feature type="region of interest" description="Disordered" evidence="2">
    <location>
        <begin position="174"/>
        <end position="209"/>
    </location>
</feature>
<sequence>MCFVSISVFVLEFHNPSSTHSQPSRKDTNQQRTSKNTRFFIEFTLLSTMAPIQLRNDNSGYNTEQNLFAGVIALSSILFVTIVWLAMMFSRERKLAIHALLLEQVAGETYTKYSVQKARFEAELLHAKEELEQSKDSAAELQKKVDELEEKMKAAKDDKPSVCDICGRIRRYMESSPRQSKTDATSVRPFQATAMSAPTSPLWAPVSRD</sequence>
<evidence type="ECO:0000256" key="1">
    <source>
        <dbReference type="SAM" id="Coils"/>
    </source>
</evidence>
<evidence type="ECO:0000256" key="2">
    <source>
        <dbReference type="SAM" id="MobiDB-lite"/>
    </source>
</evidence>
<reference evidence="4" key="1">
    <citation type="journal article" date="2021" name="Nat. Commun.">
        <title>Genetic determinants of endophytism in the Arabidopsis root mycobiome.</title>
        <authorList>
            <person name="Mesny F."/>
            <person name="Miyauchi S."/>
            <person name="Thiergart T."/>
            <person name="Pickel B."/>
            <person name="Atanasova L."/>
            <person name="Karlsson M."/>
            <person name="Huettel B."/>
            <person name="Barry K.W."/>
            <person name="Haridas S."/>
            <person name="Chen C."/>
            <person name="Bauer D."/>
            <person name="Andreopoulos W."/>
            <person name="Pangilinan J."/>
            <person name="LaButti K."/>
            <person name="Riley R."/>
            <person name="Lipzen A."/>
            <person name="Clum A."/>
            <person name="Drula E."/>
            <person name="Henrissat B."/>
            <person name="Kohler A."/>
            <person name="Grigoriev I.V."/>
            <person name="Martin F.M."/>
            <person name="Hacquard S."/>
        </authorList>
    </citation>
    <scope>NUCLEOTIDE SEQUENCE</scope>
    <source>
        <strain evidence="4">MPI-SDFR-AT-0068</strain>
    </source>
</reference>
<gene>
    <name evidence="4" type="ORF">BKA59DRAFT_450836</name>
</gene>
<comment type="caution">
    <text evidence="4">The sequence shown here is derived from an EMBL/GenBank/DDBJ whole genome shotgun (WGS) entry which is preliminary data.</text>
</comment>
<evidence type="ECO:0000256" key="3">
    <source>
        <dbReference type="SAM" id="Phobius"/>
    </source>
</evidence>
<feature type="transmembrane region" description="Helical" evidence="3">
    <location>
        <begin position="67"/>
        <end position="87"/>
    </location>
</feature>
<dbReference type="AlphaFoldDB" id="A0A8K0WFI5"/>
<feature type="coiled-coil region" evidence="1">
    <location>
        <begin position="117"/>
        <end position="158"/>
    </location>
</feature>
<dbReference type="OrthoDB" id="10388675at2759"/>
<feature type="compositionally biased region" description="Polar residues" evidence="2">
    <location>
        <begin position="176"/>
        <end position="185"/>
    </location>
</feature>
<keyword evidence="5" id="KW-1185">Reference proteome</keyword>
<name>A0A8K0WFI5_9HYPO</name>
<proteinExistence type="predicted"/>
<evidence type="ECO:0000313" key="4">
    <source>
        <dbReference type="EMBL" id="KAH7256761.1"/>
    </source>
</evidence>
<keyword evidence="3" id="KW-1133">Transmembrane helix</keyword>
<keyword evidence="3" id="KW-0472">Membrane</keyword>
<organism evidence="4 5">
    <name type="scientific">Fusarium tricinctum</name>
    <dbReference type="NCBI Taxonomy" id="61284"/>
    <lineage>
        <taxon>Eukaryota</taxon>
        <taxon>Fungi</taxon>
        <taxon>Dikarya</taxon>
        <taxon>Ascomycota</taxon>
        <taxon>Pezizomycotina</taxon>
        <taxon>Sordariomycetes</taxon>
        <taxon>Hypocreomycetidae</taxon>
        <taxon>Hypocreales</taxon>
        <taxon>Nectriaceae</taxon>
        <taxon>Fusarium</taxon>
        <taxon>Fusarium tricinctum species complex</taxon>
    </lineage>
</organism>